<keyword evidence="1" id="KW-0732">Signal</keyword>
<evidence type="ECO:0000313" key="2">
    <source>
        <dbReference type="EMBL" id="OHA03684.1"/>
    </source>
</evidence>
<feature type="chain" id="PRO_5009583485" description="DUF5667 domain-containing protein" evidence="1">
    <location>
        <begin position="22"/>
        <end position="165"/>
    </location>
</feature>
<name>A0A1G2KWW6_9BACT</name>
<sequence>MRAFSAALAVTLLLAFTSAGSAQTSAPQSIQSEQEALQELAKDLAEMQAWMQKFAEVQERAVLKAARSMKNGEQQNTPLFTKSDVEFLMSGPDRTTSDSDIAKLEEEIRDFAAQMLKMFASLAEEYKTFTPEERRKLANKLNQKEKALLEEFASIRFEERDGSPQ</sequence>
<accession>A0A1G2KWW6</accession>
<evidence type="ECO:0000313" key="3">
    <source>
        <dbReference type="Proteomes" id="UP000177811"/>
    </source>
</evidence>
<protein>
    <recommendedName>
        <fullName evidence="4">DUF5667 domain-containing protein</fullName>
    </recommendedName>
</protein>
<dbReference type="EMBL" id="MHQL01000010">
    <property type="protein sequence ID" value="OHA03684.1"/>
    <property type="molecule type" value="Genomic_DNA"/>
</dbReference>
<reference evidence="2 3" key="1">
    <citation type="journal article" date="2016" name="Nat. Commun.">
        <title>Thousands of microbial genomes shed light on interconnected biogeochemical processes in an aquifer system.</title>
        <authorList>
            <person name="Anantharaman K."/>
            <person name="Brown C.T."/>
            <person name="Hug L.A."/>
            <person name="Sharon I."/>
            <person name="Castelle C.J."/>
            <person name="Probst A.J."/>
            <person name="Thomas B.C."/>
            <person name="Singh A."/>
            <person name="Wilkins M.J."/>
            <person name="Karaoz U."/>
            <person name="Brodie E.L."/>
            <person name="Williams K.H."/>
            <person name="Hubbard S.S."/>
            <person name="Banfield J.F."/>
        </authorList>
    </citation>
    <scope>NUCLEOTIDE SEQUENCE [LARGE SCALE GENOMIC DNA]</scope>
</reference>
<dbReference type="Proteomes" id="UP000177811">
    <property type="component" value="Unassembled WGS sequence"/>
</dbReference>
<evidence type="ECO:0000256" key="1">
    <source>
        <dbReference type="SAM" id="SignalP"/>
    </source>
</evidence>
<proteinExistence type="predicted"/>
<feature type="signal peptide" evidence="1">
    <location>
        <begin position="1"/>
        <end position="21"/>
    </location>
</feature>
<evidence type="ECO:0008006" key="4">
    <source>
        <dbReference type="Google" id="ProtNLM"/>
    </source>
</evidence>
<gene>
    <name evidence="2" type="ORF">A3C16_03550</name>
</gene>
<dbReference type="AlphaFoldDB" id="A0A1G2KWW6"/>
<organism evidence="2 3">
    <name type="scientific">Candidatus Sungbacteria bacterium RIFCSPHIGHO2_02_FULL_51_29</name>
    <dbReference type="NCBI Taxonomy" id="1802273"/>
    <lineage>
        <taxon>Bacteria</taxon>
        <taxon>Candidatus Sungiibacteriota</taxon>
    </lineage>
</organism>
<comment type="caution">
    <text evidence="2">The sequence shown here is derived from an EMBL/GenBank/DDBJ whole genome shotgun (WGS) entry which is preliminary data.</text>
</comment>